<feature type="transmembrane region" description="Helical" evidence="1">
    <location>
        <begin position="340"/>
        <end position="360"/>
    </location>
</feature>
<protein>
    <submittedName>
        <fullName evidence="2">Amino acid transporter</fullName>
    </submittedName>
</protein>
<organism evidence="2 3">
    <name type="scientific">Sphaerisporangium album</name>
    <dbReference type="NCBI Taxonomy" id="509200"/>
    <lineage>
        <taxon>Bacteria</taxon>
        <taxon>Bacillati</taxon>
        <taxon>Actinomycetota</taxon>
        <taxon>Actinomycetes</taxon>
        <taxon>Streptosporangiales</taxon>
        <taxon>Streptosporangiaceae</taxon>
        <taxon>Sphaerisporangium</taxon>
    </lineage>
</organism>
<feature type="transmembrane region" description="Helical" evidence="1">
    <location>
        <begin position="115"/>
        <end position="137"/>
    </location>
</feature>
<feature type="transmembrane region" description="Helical" evidence="1">
    <location>
        <begin position="278"/>
        <end position="301"/>
    </location>
</feature>
<feature type="transmembrane region" description="Helical" evidence="1">
    <location>
        <begin position="430"/>
        <end position="449"/>
    </location>
</feature>
<gene>
    <name evidence="2" type="ORF">DQ384_16015</name>
</gene>
<accession>A0A367FK94</accession>
<feature type="transmembrane region" description="Helical" evidence="1">
    <location>
        <begin position="59"/>
        <end position="84"/>
    </location>
</feature>
<feature type="transmembrane region" description="Helical" evidence="1">
    <location>
        <begin position="399"/>
        <end position="418"/>
    </location>
</feature>
<name>A0A367FK94_9ACTN</name>
<dbReference type="Gene3D" id="1.20.1740.10">
    <property type="entry name" value="Amino acid/polyamine transporter I"/>
    <property type="match status" value="1"/>
</dbReference>
<dbReference type="OrthoDB" id="232755at2"/>
<evidence type="ECO:0000313" key="3">
    <source>
        <dbReference type="Proteomes" id="UP000253094"/>
    </source>
</evidence>
<evidence type="ECO:0000256" key="1">
    <source>
        <dbReference type="SAM" id="Phobius"/>
    </source>
</evidence>
<feature type="transmembrane region" description="Helical" evidence="1">
    <location>
        <begin position="372"/>
        <end position="393"/>
    </location>
</feature>
<comment type="caution">
    <text evidence="2">The sequence shown here is derived from an EMBL/GenBank/DDBJ whole genome shotgun (WGS) entry which is preliminary data.</text>
</comment>
<feature type="transmembrane region" description="Helical" evidence="1">
    <location>
        <begin position="183"/>
        <end position="207"/>
    </location>
</feature>
<feature type="transmembrane region" description="Helical" evidence="1">
    <location>
        <begin position="227"/>
        <end position="257"/>
    </location>
</feature>
<evidence type="ECO:0000313" key="2">
    <source>
        <dbReference type="EMBL" id="RCG30252.1"/>
    </source>
</evidence>
<dbReference type="AlphaFoldDB" id="A0A367FK94"/>
<keyword evidence="3" id="KW-1185">Reference proteome</keyword>
<proteinExistence type="predicted"/>
<feature type="transmembrane region" description="Helical" evidence="1">
    <location>
        <begin position="157"/>
        <end position="176"/>
    </location>
</feature>
<keyword evidence="1" id="KW-1133">Transmembrane helix</keyword>
<dbReference type="EMBL" id="QOIL01000008">
    <property type="protein sequence ID" value="RCG30252.1"/>
    <property type="molecule type" value="Genomic_DNA"/>
</dbReference>
<keyword evidence="1" id="KW-0812">Transmembrane</keyword>
<feature type="transmembrane region" description="Helical" evidence="1">
    <location>
        <begin position="455"/>
        <end position="472"/>
    </location>
</feature>
<reference evidence="2 3" key="1">
    <citation type="submission" date="2018-06" db="EMBL/GenBank/DDBJ databases">
        <title>Sphaerisporangium craniellae sp. nov., isolated from a marine sponge in the South China Sea.</title>
        <authorList>
            <person name="Li L."/>
        </authorList>
    </citation>
    <scope>NUCLEOTIDE SEQUENCE [LARGE SCALE GENOMIC DNA]</scope>
    <source>
        <strain evidence="2 3">CCTCC AA 208026</strain>
    </source>
</reference>
<sequence length="644" mass="69210">MYPGVTGGDAKRRRVARWLFAGPPSRDGETPPGEGHPWWRVMCLTGVDYFSTLGYQPGIAFLAAGALSPVATLVLVAVTLFGALPIYRHVAEESPHGRGSISMLQRYLPGWPGKFLVLVLLGFLATDFIITITLSSADATAHVIENPFSPDVLRGHRIGVTLAFIALLAVVFLIGFGEAIGIAVGLVSVYLALNLVVVAVAVGHLFTEPALVVGWERLLAARYPSPLLLAGVALLVFPRLALGLSGFETGVAVMPLIRGREGDDPERPEGRIRGAKRLLTTAAVIMSFMLIATSFTTAVLIPPEQFQPGGKANGRALAYLAHAYLGEGFGTVYDLSTITILWFAGASAMAGLLTVVPRYLPKFGMAPHWAAATRPLTVVFTAVAFGITFLFKADVDAQGGAYATGVLVVILSAALAVTLSARRRGDRRRLAHYIAITAVLLYTTVANIFERPEGIKIASFFIGTIILTSFVSRATRSLELRVEGVTLDARAREFVREAVASGQLPLLATNPEDRGRVDYRDKARRARQLHHLPRGTPTLFLEVSISDASDFSSTVEVKGERRQGCRFLTAGSPSAPNAIAAILLHLRDTTGIVPQVYFRWAEGNPVIAFVGYLILGGGDVAPLTREILRRAEPDVSRRPRVHVG</sequence>
<dbReference type="Proteomes" id="UP000253094">
    <property type="component" value="Unassembled WGS sequence"/>
</dbReference>
<keyword evidence="1" id="KW-0472">Membrane</keyword>